<dbReference type="Pfam" id="PF17248">
    <property type="entry name" value="DUF5317"/>
    <property type="match status" value="1"/>
</dbReference>
<proteinExistence type="predicted"/>
<sequence>MIIGVAALLLLLAVPLTGGSLRQLGEIPVRAWWLLPAALLLQVLLFSVLTKVPDWLGFSLHLLSYMLAGAFIWANRALRGLPLIALGAGLNAVTIALNGGTLPASESAVRTAGLADSEHFSNSGVLSDPRLPWLGDVFAVPSGVPFANVFSIGDVVILTGVAVLVFGHSRVHRPV</sequence>
<feature type="transmembrane region" description="Helical" evidence="1">
    <location>
        <begin position="56"/>
        <end position="74"/>
    </location>
</feature>
<keyword evidence="1" id="KW-0812">Transmembrane</keyword>
<name>A0ABT9P205_9ACTN</name>
<protein>
    <recommendedName>
        <fullName evidence="4">DUF5317 domain-containing protein</fullName>
    </recommendedName>
</protein>
<feature type="transmembrane region" description="Helical" evidence="1">
    <location>
        <begin position="32"/>
        <end position="49"/>
    </location>
</feature>
<reference evidence="2 3" key="1">
    <citation type="submission" date="2023-07" db="EMBL/GenBank/DDBJ databases">
        <title>Sequencing the genomes of 1000 actinobacteria strains.</title>
        <authorList>
            <person name="Klenk H.-P."/>
        </authorList>
    </citation>
    <scope>NUCLEOTIDE SEQUENCE [LARGE SCALE GENOMIC DNA]</scope>
    <source>
        <strain evidence="2 3">DSM 44388</strain>
    </source>
</reference>
<organism evidence="2 3">
    <name type="scientific">Kineosporia succinea</name>
    <dbReference type="NCBI Taxonomy" id="84632"/>
    <lineage>
        <taxon>Bacteria</taxon>
        <taxon>Bacillati</taxon>
        <taxon>Actinomycetota</taxon>
        <taxon>Actinomycetes</taxon>
        <taxon>Kineosporiales</taxon>
        <taxon>Kineosporiaceae</taxon>
        <taxon>Kineosporia</taxon>
    </lineage>
</organism>
<gene>
    <name evidence="2" type="ORF">J2S57_001879</name>
</gene>
<evidence type="ECO:0000313" key="2">
    <source>
        <dbReference type="EMBL" id="MDP9826130.1"/>
    </source>
</evidence>
<comment type="caution">
    <text evidence="2">The sequence shown here is derived from an EMBL/GenBank/DDBJ whole genome shotgun (WGS) entry which is preliminary data.</text>
</comment>
<dbReference type="Proteomes" id="UP001235712">
    <property type="component" value="Unassembled WGS sequence"/>
</dbReference>
<dbReference type="RefSeq" id="WP_307240628.1">
    <property type="nucleotide sequence ID" value="NZ_JAUSQZ010000001.1"/>
</dbReference>
<keyword evidence="3" id="KW-1185">Reference proteome</keyword>
<dbReference type="InterPro" id="IPR035168">
    <property type="entry name" value="DUF5317"/>
</dbReference>
<keyword evidence="1" id="KW-1133">Transmembrane helix</keyword>
<accession>A0ABT9P205</accession>
<evidence type="ECO:0008006" key="4">
    <source>
        <dbReference type="Google" id="ProtNLM"/>
    </source>
</evidence>
<feature type="transmembrane region" description="Helical" evidence="1">
    <location>
        <begin position="146"/>
        <end position="167"/>
    </location>
</feature>
<keyword evidence="1" id="KW-0472">Membrane</keyword>
<evidence type="ECO:0000256" key="1">
    <source>
        <dbReference type="SAM" id="Phobius"/>
    </source>
</evidence>
<evidence type="ECO:0000313" key="3">
    <source>
        <dbReference type="Proteomes" id="UP001235712"/>
    </source>
</evidence>
<dbReference type="EMBL" id="JAUSQZ010000001">
    <property type="protein sequence ID" value="MDP9826130.1"/>
    <property type="molecule type" value="Genomic_DNA"/>
</dbReference>